<dbReference type="AlphaFoldDB" id="A0AAF0JL62"/>
<dbReference type="PROSITE" id="PS50002">
    <property type="entry name" value="SH3"/>
    <property type="match status" value="1"/>
</dbReference>
<keyword evidence="2 4" id="KW-0728">SH3 domain</keyword>
<dbReference type="GO" id="GO:0015629">
    <property type="term" value="C:actin cytoskeleton"/>
    <property type="evidence" value="ECO:0007669"/>
    <property type="project" value="TreeGrafter"/>
</dbReference>
<name>A0AAF0JL62_9BASI</name>
<dbReference type="GO" id="GO:0006897">
    <property type="term" value="P:endocytosis"/>
    <property type="evidence" value="ECO:0007669"/>
    <property type="project" value="InterPro"/>
</dbReference>
<accession>A0AAF0JL62</accession>
<proteinExistence type="predicted"/>
<dbReference type="Pfam" id="PF00018">
    <property type="entry name" value="SH3_1"/>
    <property type="match status" value="1"/>
</dbReference>
<dbReference type="EMBL" id="CP118377">
    <property type="protein sequence ID" value="WFD43891.1"/>
    <property type="molecule type" value="Genomic_DNA"/>
</dbReference>
<dbReference type="InterPro" id="IPR036028">
    <property type="entry name" value="SH3-like_dom_sf"/>
</dbReference>
<feature type="compositionally biased region" description="Polar residues" evidence="5">
    <location>
        <begin position="128"/>
        <end position="140"/>
    </location>
</feature>
<dbReference type="GO" id="GO:0008289">
    <property type="term" value="F:lipid binding"/>
    <property type="evidence" value="ECO:0007669"/>
    <property type="project" value="TreeGrafter"/>
</dbReference>
<sequence length="286" mass="29766">MFQLGEQDRQAFFALMDEYFQSRPQYAPATMRTSTQPASVPLPSRAAGLGSVPAPSTVPSLSSAAGTTPGIGSAASSKPPLPPPRRDAAKLEPVTHQTSSISGGSAYPDSTPASASHHQIRKPEGLQSGKSFGSIKTDSAGSAFGSVVAKTTSSAGTAIHNKWSKHNDTGSSEDTTAKADYYSGGRPDNSGSTPSQVYPATSTQDTLSATSPPLPPPTRAARVAQTRPGDEAVALYTFPGTEPGDLPVQEGEKLYLLEAISDDWWRAQSLDGSQTGIVPSSYVQKL</sequence>
<evidence type="ECO:0000256" key="4">
    <source>
        <dbReference type="PROSITE-ProRule" id="PRU00192"/>
    </source>
</evidence>
<keyword evidence="3" id="KW-0963">Cytoplasm</keyword>
<evidence type="ECO:0000256" key="3">
    <source>
        <dbReference type="ARBA" id="ARBA00022490"/>
    </source>
</evidence>
<evidence type="ECO:0000256" key="5">
    <source>
        <dbReference type="SAM" id="MobiDB-lite"/>
    </source>
</evidence>
<protein>
    <recommendedName>
        <fullName evidence="6">SH3 domain-containing protein</fullName>
    </recommendedName>
</protein>
<comment type="subcellular location">
    <subcellularLocation>
        <location evidence="1">Cytoplasm</location>
    </subcellularLocation>
</comment>
<evidence type="ECO:0000313" key="7">
    <source>
        <dbReference type="EMBL" id="WFD43891.1"/>
    </source>
</evidence>
<feature type="region of interest" description="Disordered" evidence="5">
    <location>
        <begin position="27"/>
        <end position="228"/>
    </location>
</feature>
<evidence type="ECO:0000256" key="1">
    <source>
        <dbReference type="ARBA" id="ARBA00004496"/>
    </source>
</evidence>
<evidence type="ECO:0000259" key="6">
    <source>
        <dbReference type="PROSITE" id="PS50002"/>
    </source>
</evidence>
<dbReference type="GO" id="GO:0097320">
    <property type="term" value="P:plasma membrane tubulation"/>
    <property type="evidence" value="ECO:0007669"/>
    <property type="project" value="TreeGrafter"/>
</dbReference>
<dbReference type="InterPro" id="IPR001452">
    <property type="entry name" value="SH3_domain"/>
</dbReference>
<dbReference type="PANTHER" id="PTHR47174:SF3">
    <property type="entry name" value="BRIDGING INTEGRATOR 3"/>
    <property type="match status" value="1"/>
</dbReference>
<gene>
    <name evidence="7" type="ORF">MPSI1_002556</name>
</gene>
<dbReference type="GO" id="GO:0005737">
    <property type="term" value="C:cytoplasm"/>
    <property type="evidence" value="ECO:0007669"/>
    <property type="project" value="UniProtKB-SubCell"/>
</dbReference>
<dbReference type="SMART" id="SM00326">
    <property type="entry name" value="SH3"/>
    <property type="match status" value="1"/>
</dbReference>
<dbReference type="Gene3D" id="2.30.30.40">
    <property type="entry name" value="SH3 Domains"/>
    <property type="match status" value="1"/>
</dbReference>
<dbReference type="CDD" id="cd00174">
    <property type="entry name" value="SH3"/>
    <property type="match status" value="1"/>
</dbReference>
<dbReference type="GO" id="GO:0051666">
    <property type="term" value="P:actin cortical patch localization"/>
    <property type="evidence" value="ECO:0007669"/>
    <property type="project" value="InterPro"/>
</dbReference>
<dbReference type="PANTHER" id="PTHR47174">
    <property type="entry name" value="BRIDGING INTEGRATOR 3"/>
    <property type="match status" value="1"/>
</dbReference>
<feature type="compositionally biased region" description="Polar residues" evidence="5">
    <location>
        <begin position="189"/>
        <end position="205"/>
    </location>
</feature>
<evidence type="ECO:0000256" key="2">
    <source>
        <dbReference type="ARBA" id="ARBA00022443"/>
    </source>
</evidence>
<dbReference type="SUPFAM" id="SSF50044">
    <property type="entry name" value="SH3-domain"/>
    <property type="match status" value="1"/>
</dbReference>
<feature type="domain" description="SH3" evidence="6">
    <location>
        <begin position="227"/>
        <end position="286"/>
    </location>
</feature>
<dbReference type="Proteomes" id="UP001214628">
    <property type="component" value="Chromosome 3"/>
</dbReference>
<keyword evidence="8" id="KW-1185">Reference proteome</keyword>
<dbReference type="PRINTS" id="PR00452">
    <property type="entry name" value="SH3DOMAIN"/>
</dbReference>
<dbReference type="InterPro" id="IPR046982">
    <property type="entry name" value="BIN3/RVS161-like"/>
</dbReference>
<organism evidence="7 8">
    <name type="scientific">Malassezia psittaci</name>
    <dbReference type="NCBI Taxonomy" id="1821823"/>
    <lineage>
        <taxon>Eukaryota</taxon>
        <taxon>Fungi</taxon>
        <taxon>Dikarya</taxon>
        <taxon>Basidiomycota</taxon>
        <taxon>Ustilaginomycotina</taxon>
        <taxon>Malasseziomycetes</taxon>
        <taxon>Malasseziales</taxon>
        <taxon>Malasseziaceae</taxon>
        <taxon>Malassezia</taxon>
    </lineage>
</organism>
<feature type="compositionally biased region" description="Polar residues" evidence="5">
    <location>
        <begin position="57"/>
        <end position="66"/>
    </location>
</feature>
<reference evidence="7" key="1">
    <citation type="submission" date="2023-02" db="EMBL/GenBank/DDBJ databases">
        <title>Mating type loci evolution in Malassezia.</title>
        <authorList>
            <person name="Coelho M.A."/>
        </authorList>
    </citation>
    <scope>NUCLEOTIDE SEQUENCE</scope>
    <source>
        <strain evidence="7">CBS 14136</strain>
    </source>
</reference>
<evidence type="ECO:0000313" key="8">
    <source>
        <dbReference type="Proteomes" id="UP001214628"/>
    </source>
</evidence>